<feature type="region of interest" description="Disordered" evidence="1">
    <location>
        <begin position="106"/>
        <end position="145"/>
    </location>
</feature>
<comment type="caution">
    <text evidence="2">The sequence shown here is derived from an EMBL/GenBank/DDBJ whole genome shotgun (WGS) entry which is preliminary data.</text>
</comment>
<evidence type="ECO:0000256" key="1">
    <source>
        <dbReference type="SAM" id="MobiDB-lite"/>
    </source>
</evidence>
<accession>A0ABN9XTQ5</accession>
<feature type="non-terminal residue" evidence="2">
    <location>
        <position position="1"/>
    </location>
</feature>
<dbReference type="EMBL" id="CAUYUJ010021005">
    <property type="protein sequence ID" value="CAK0901964.1"/>
    <property type="molecule type" value="Genomic_DNA"/>
</dbReference>
<organism evidence="2 3">
    <name type="scientific">Prorocentrum cordatum</name>
    <dbReference type="NCBI Taxonomy" id="2364126"/>
    <lineage>
        <taxon>Eukaryota</taxon>
        <taxon>Sar</taxon>
        <taxon>Alveolata</taxon>
        <taxon>Dinophyceae</taxon>
        <taxon>Prorocentrales</taxon>
        <taxon>Prorocentraceae</taxon>
        <taxon>Prorocentrum</taxon>
    </lineage>
</organism>
<proteinExistence type="predicted"/>
<evidence type="ECO:0000313" key="3">
    <source>
        <dbReference type="Proteomes" id="UP001189429"/>
    </source>
</evidence>
<feature type="compositionally biased region" description="Low complexity" evidence="1">
    <location>
        <begin position="127"/>
        <end position="137"/>
    </location>
</feature>
<sequence length="158" mass="17094">RRRPTTTREDWTVRTSCGEALQELRRHRRLDGHLVHCCVQGSYEVVGLPEEPPAALDEGGRVNNRRGHRRLGVACASGASARLRRLCPDLVLGGVSSFQTRMWRLPSPSKTSSANSRARRGARRGAARSGAAGAPARPIFEGPPGPLGRAQVIIMEAA</sequence>
<keyword evidence="3" id="KW-1185">Reference proteome</keyword>
<dbReference type="Proteomes" id="UP001189429">
    <property type="component" value="Unassembled WGS sequence"/>
</dbReference>
<reference evidence="2" key="1">
    <citation type="submission" date="2023-10" db="EMBL/GenBank/DDBJ databases">
        <authorList>
            <person name="Chen Y."/>
            <person name="Shah S."/>
            <person name="Dougan E. K."/>
            <person name="Thang M."/>
            <person name="Chan C."/>
        </authorList>
    </citation>
    <scope>NUCLEOTIDE SEQUENCE [LARGE SCALE GENOMIC DNA]</scope>
</reference>
<protein>
    <submittedName>
        <fullName evidence="2">Uncharacterized protein</fullName>
    </submittedName>
</protein>
<name>A0ABN9XTQ5_9DINO</name>
<feature type="compositionally biased region" description="Basic residues" evidence="1">
    <location>
        <begin position="117"/>
        <end position="126"/>
    </location>
</feature>
<gene>
    <name evidence="2" type="ORF">PCOR1329_LOCUS78748</name>
</gene>
<evidence type="ECO:0000313" key="2">
    <source>
        <dbReference type="EMBL" id="CAK0901964.1"/>
    </source>
</evidence>